<name>A0A0E3QIN4_METBA</name>
<organism evidence="1 2">
    <name type="scientific">Methanosarcina barkeri str. Wiesmoor</name>
    <dbReference type="NCBI Taxonomy" id="1434109"/>
    <lineage>
        <taxon>Archaea</taxon>
        <taxon>Methanobacteriati</taxon>
        <taxon>Methanobacteriota</taxon>
        <taxon>Stenosarchaea group</taxon>
        <taxon>Methanomicrobia</taxon>
        <taxon>Methanosarcinales</taxon>
        <taxon>Methanosarcinaceae</taxon>
        <taxon>Methanosarcina</taxon>
    </lineage>
</organism>
<dbReference type="KEGG" id="mbw:MSBRW_0475"/>
<gene>
    <name evidence="1" type="ORF">MSBRW_0475</name>
</gene>
<protein>
    <submittedName>
        <fullName evidence="1">Phosphoribosylaminoimidazole-succinocarboxamide synthase</fullName>
        <ecNumber evidence="1">6.3.2.6</ecNumber>
    </submittedName>
</protein>
<accession>A0A0E3QIN4</accession>
<sequence>MTREQLYSGKAKTIYKTDDPDTLITEFRNILKLSFLRSLSKEIQNCP</sequence>
<dbReference type="Proteomes" id="UP000033038">
    <property type="component" value="Chromosome"/>
</dbReference>
<dbReference type="GO" id="GO:0004639">
    <property type="term" value="F:phosphoribosylaminoimidazolesuccinocarboxamide synthase activity"/>
    <property type="evidence" value="ECO:0007669"/>
    <property type="project" value="UniProtKB-EC"/>
</dbReference>
<evidence type="ECO:0000313" key="2">
    <source>
        <dbReference type="Proteomes" id="UP000033038"/>
    </source>
</evidence>
<dbReference type="HOGENOM" id="CLU_3163082_0_0_2"/>
<reference evidence="1 2" key="1">
    <citation type="submission" date="2014-07" db="EMBL/GenBank/DDBJ databases">
        <title>Methanogenic archaea and the global carbon cycle.</title>
        <authorList>
            <person name="Henriksen J.R."/>
            <person name="Luke J."/>
            <person name="Reinhart S."/>
            <person name="Benedict M.N."/>
            <person name="Youngblut N.D."/>
            <person name="Metcalf M.E."/>
            <person name="Whitaker R.J."/>
            <person name="Metcalf W.W."/>
        </authorList>
    </citation>
    <scope>NUCLEOTIDE SEQUENCE [LARGE SCALE GENOMIC DNA]</scope>
    <source>
        <strain evidence="1 2">Wiesmoor</strain>
    </source>
</reference>
<dbReference type="Gene3D" id="3.30.200.20">
    <property type="entry name" value="Phosphorylase Kinase, domain 1"/>
    <property type="match status" value="1"/>
</dbReference>
<keyword evidence="1" id="KW-0436">Ligase</keyword>
<dbReference type="EC" id="6.3.2.6" evidence="1"/>
<dbReference type="EMBL" id="CP009526">
    <property type="protein sequence ID" value="AKB49728.1"/>
    <property type="molecule type" value="Genomic_DNA"/>
</dbReference>
<dbReference type="AlphaFoldDB" id="A0A0E3QIN4"/>
<proteinExistence type="predicted"/>
<evidence type="ECO:0000313" key="1">
    <source>
        <dbReference type="EMBL" id="AKB49728.1"/>
    </source>
</evidence>
<dbReference type="PATRIC" id="fig|1434109.4.peg.573"/>